<dbReference type="PROSITE" id="PS50888">
    <property type="entry name" value="BHLH"/>
    <property type="match status" value="1"/>
</dbReference>
<name>A0ABQ9E0M4_TEGGR</name>
<comment type="caution">
    <text evidence="14">The sequence shown here is derived from an EMBL/GenBank/DDBJ whole genome shotgun (WGS) entry which is preliminary data.</text>
</comment>
<evidence type="ECO:0000313" key="15">
    <source>
        <dbReference type="Proteomes" id="UP001217089"/>
    </source>
</evidence>
<dbReference type="SMART" id="SM00353">
    <property type="entry name" value="HLH"/>
    <property type="match status" value="1"/>
</dbReference>
<gene>
    <name evidence="14" type="ORF">KUTeg_024522</name>
</gene>
<evidence type="ECO:0000256" key="7">
    <source>
        <dbReference type="ARBA" id="ARBA00023125"/>
    </source>
</evidence>
<keyword evidence="7" id="KW-0238">DNA-binding</keyword>
<feature type="transmembrane region" description="Helical" evidence="12">
    <location>
        <begin position="286"/>
        <end position="310"/>
    </location>
</feature>
<keyword evidence="8 12" id="KW-0472">Membrane</keyword>
<dbReference type="SUPFAM" id="SSF47459">
    <property type="entry name" value="HLH, helix-loop-helix DNA-binding domain"/>
    <property type="match status" value="1"/>
</dbReference>
<evidence type="ECO:0000256" key="4">
    <source>
        <dbReference type="ARBA" id="ARBA00022824"/>
    </source>
</evidence>
<feature type="compositionally biased region" description="Polar residues" evidence="11">
    <location>
        <begin position="191"/>
        <end position="200"/>
    </location>
</feature>
<evidence type="ECO:0000256" key="6">
    <source>
        <dbReference type="ARBA" id="ARBA00023015"/>
    </source>
</evidence>
<keyword evidence="5 12" id="KW-1133">Transmembrane helix</keyword>
<keyword evidence="15" id="KW-1185">Reference proteome</keyword>
<dbReference type="CDD" id="cd18921">
    <property type="entry name" value="bHLHzip_SREBP1"/>
    <property type="match status" value="1"/>
</dbReference>
<proteinExistence type="predicted"/>
<keyword evidence="3 12" id="KW-0812">Transmembrane</keyword>
<evidence type="ECO:0000256" key="9">
    <source>
        <dbReference type="ARBA" id="ARBA00023163"/>
    </source>
</evidence>
<dbReference type="PANTHER" id="PTHR46062:SF1">
    <property type="entry name" value="LP12374P"/>
    <property type="match status" value="1"/>
</dbReference>
<keyword evidence="6" id="KW-0805">Transcription regulation</keyword>
<protein>
    <recommendedName>
        <fullName evidence="13">BHLH domain-containing protein</fullName>
    </recommendedName>
</protein>
<evidence type="ECO:0000256" key="3">
    <source>
        <dbReference type="ARBA" id="ARBA00022692"/>
    </source>
</evidence>
<evidence type="ECO:0000256" key="12">
    <source>
        <dbReference type="SAM" id="Phobius"/>
    </source>
</evidence>
<reference evidence="14 15" key="1">
    <citation type="submission" date="2022-12" db="EMBL/GenBank/DDBJ databases">
        <title>Chromosome-level genome of Tegillarca granosa.</title>
        <authorList>
            <person name="Kim J."/>
        </authorList>
    </citation>
    <scope>NUCLEOTIDE SEQUENCE [LARGE SCALE GENOMIC DNA]</scope>
    <source>
        <strain evidence="14">Teg-2019</strain>
        <tissue evidence="14">Adductor muscle</tissue>
    </source>
</reference>
<dbReference type="PANTHER" id="PTHR46062">
    <property type="entry name" value="STEROL REGULATORY ELEMENT-BINDING PROTEIN"/>
    <property type="match status" value="1"/>
</dbReference>
<dbReference type="EMBL" id="JARBDR010000923">
    <property type="protein sequence ID" value="KAJ8297991.1"/>
    <property type="molecule type" value="Genomic_DNA"/>
</dbReference>
<evidence type="ECO:0000256" key="5">
    <source>
        <dbReference type="ARBA" id="ARBA00022989"/>
    </source>
</evidence>
<comment type="subcellular location">
    <subcellularLocation>
        <location evidence="2">Endoplasmic reticulum membrane</location>
        <topology evidence="2">Multi-pass membrane protein</topology>
    </subcellularLocation>
    <subcellularLocation>
        <location evidence="1">Nucleus</location>
    </subcellularLocation>
</comment>
<keyword evidence="9" id="KW-0804">Transcription</keyword>
<accession>A0ABQ9E0M4</accession>
<evidence type="ECO:0000256" key="8">
    <source>
        <dbReference type="ARBA" id="ARBA00023136"/>
    </source>
</evidence>
<sequence length="613" mass="67173">MQNVGQINLQQLQQLVLQSQVKSTTSSVATILSQPSTVGIAPSTVTSTTSSDTNIAPVQTVLANTGTILTTSGIPIQVVDSDKVPINRLNSGAKPKKGERKTAHNAIEKRYRLSINDKIVELKDLVAGPDARLNKSAILKKAIDYIHYLQNANQRLKQENMMLKLAAPKQAVEDAAGMLTPPGSEGGSPMHISQFSDSENSPGSPGYDSDSSIKDTFDGSTVGGMLDRSRMVLCIFMFGILAFNPFGFLVNSGVGGNEGMDSHFSSGRQLQSDENMSSTSSSWLDWMFPTLMMWILNGIIVTGVMAKLLIFGEPVTKKNSEAEVSYWRHQKQANADLSRGDYSAASHQLRQALQSLGRPLPTTNFDLFASLSWNVIRQFLHRIYLGKWLCGKAGGFRRNSVGTNDVKNSAKDAAIVYHQLNQIHMTGHIPGSNLMGLNLGLCSVNMAEAAGTAIPLQLLAEIYATAAMRFQKTSMLSFFGRYFLSRARRMCAKSSGQIPPRMQWLCHSEGHREYLLEKGMYSLITPSKKSTDGPSQSADVLLYSQLLMDSASIRSRNCPSEIGIGTTTGVDEVAKWWSALLSVAMHWLNGDDENAERYYSVCDSFPRRLQQCE</sequence>
<evidence type="ECO:0000256" key="11">
    <source>
        <dbReference type="SAM" id="MobiDB-lite"/>
    </source>
</evidence>
<feature type="region of interest" description="Disordered" evidence="11">
    <location>
        <begin position="176"/>
        <end position="213"/>
    </location>
</feature>
<organism evidence="14 15">
    <name type="scientific">Tegillarca granosa</name>
    <name type="common">Malaysian cockle</name>
    <name type="synonym">Anadara granosa</name>
    <dbReference type="NCBI Taxonomy" id="220873"/>
    <lineage>
        <taxon>Eukaryota</taxon>
        <taxon>Metazoa</taxon>
        <taxon>Spiralia</taxon>
        <taxon>Lophotrochozoa</taxon>
        <taxon>Mollusca</taxon>
        <taxon>Bivalvia</taxon>
        <taxon>Autobranchia</taxon>
        <taxon>Pteriomorphia</taxon>
        <taxon>Arcoida</taxon>
        <taxon>Arcoidea</taxon>
        <taxon>Arcidae</taxon>
        <taxon>Tegillarca</taxon>
    </lineage>
</organism>
<dbReference type="Gene3D" id="4.10.280.10">
    <property type="entry name" value="Helix-loop-helix DNA-binding domain"/>
    <property type="match status" value="1"/>
</dbReference>
<dbReference type="InterPro" id="IPR036638">
    <property type="entry name" value="HLH_DNA-bd_sf"/>
</dbReference>
<dbReference type="InterPro" id="IPR011598">
    <property type="entry name" value="bHLH_dom"/>
</dbReference>
<evidence type="ECO:0000259" key="13">
    <source>
        <dbReference type="PROSITE" id="PS50888"/>
    </source>
</evidence>
<keyword evidence="4" id="KW-0256">Endoplasmic reticulum</keyword>
<dbReference type="Pfam" id="PF00010">
    <property type="entry name" value="HLH"/>
    <property type="match status" value="1"/>
</dbReference>
<dbReference type="Proteomes" id="UP001217089">
    <property type="component" value="Unassembled WGS sequence"/>
</dbReference>
<evidence type="ECO:0000256" key="10">
    <source>
        <dbReference type="ARBA" id="ARBA00023242"/>
    </source>
</evidence>
<evidence type="ECO:0000256" key="1">
    <source>
        <dbReference type="ARBA" id="ARBA00004123"/>
    </source>
</evidence>
<feature type="compositionally biased region" description="Low complexity" evidence="11">
    <location>
        <begin position="201"/>
        <end position="210"/>
    </location>
</feature>
<evidence type="ECO:0000313" key="14">
    <source>
        <dbReference type="EMBL" id="KAJ8297991.1"/>
    </source>
</evidence>
<feature type="domain" description="BHLH" evidence="13">
    <location>
        <begin position="99"/>
        <end position="149"/>
    </location>
</feature>
<keyword evidence="10" id="KW-0539">Nucleus</keyword>
<feature type="transmembrane region" description="Helical" evidence="12">
    <location>
        <begin position="231"/>
        <end position="250"/>
    </location>
</feature>
<evidence type="ECO:0000256" key="2">
    <source>
        <dbReference type="ARBA" id="ARBA00004477"/>
    </source>
</evidence>